<keyword evidence="4" id="KW-1185">Reference proteome</keyword>
<dbReference type="Gramene" id="TRITD2Av1G144000.1">
    <property type="protein sequence ID" value="TRITD2Av1G144000.1"/>
    <property type="gene ID" value="TRITD2Av1G144000"/>
</dbReference>
<proteinExistence type="predicted"/>
<dbReference type="Pfam" id="PF13456">
    <property type="entry name" value="RVT_3"/>
    <property type="match status" value="1"/>
</dbReference>
<dbReference type="InterPro" id="IPR036397">
    <property type="entry name" value="RNaseH_sf"/>
</dbReference>
<feature type="domain" description="Reverse transcriptase zinc-binding" evidence="2">
    <location>
        <begin position="233"/>
        <end position="334"/>
    </location>
</feature>
<dbReference type="GO" id="GO:0004523">
    <property type="term" value="F:RNA-DNA hybrid ribonuclease activity"/>
    <property type="evidence" value="ECO:0007669"/>
    <property type="project" value="InterPro"/>
</dbReference>
<evidence type="ECO:0000313" key="3">
    <source>
        <dbReference type="EMBL" id="VAH30863.1"/>
    </source>
</evidence>
<reference evidence="3 4" key="1">
    <citation type="submission" date="2017-09" db="EMBL/GenBank/DDBJ databases">
        <authorList>
            <consortium name="International Durum Wheat Genome Sequencing Consortium (IDWGSC)"/>
            <person name="Milanesi L."/>
        </authorList>
    </citation>
    <scope>NUCLEOTIDE SEQUENCE [LARGE SCALE GENOMIC DNA]</scope>
    <source>
        <strain evidence="4">cv. Svevo</strain>
    </source>
</reference>
<dbReference type="PANTHER" id="PTHR33116">
    <property type="entry name" value="REVERSE TRANSCRIPTASE ZINC-BINDING DOMAIN-CONTAINING PROTEIN-RELATED-RELATED"/>
    <property type="match status" value="1"/>
</dbReference>
<sequence>MEKCLSAGGKEVLIKSVAQAIPTYSMACFKLPRGLCEHINGLIRKFWWGSKNGERKTAWVSWKTMSKPKFMGGLGFRDIELFNLALLARQAWRLLQKPESLSARVLKARYFPNTDLLQANLGSAPSQVWRSLVEGRDILQLGLVRRIGKGADTNVWQDNWIPRDYKLRPICVRSLNPPVLVSELINPATRSWNKHALTEHFIVADVEAILNIPLSTQMQEDFWAWHYDRCGIFSVRSAYRMICAIKTQQEDWLEHRPSHSNIAASKNSWTQLWKVRIPSKIRVFVWRLAHTFIPTGIVRHERRMADTPACSLCGAVEDTWRHSLLNCRLARCVWALEDDDLVGHVISNQTEDPKLWLFWLFETTNQQDLARVLVTMWAIWWARRKAIHENEYQSPLSTMCFINRFMEDLEIANMRSHQKIKGSTARPHAKVWLPPPGDAAKFNCDGGLSSLGEKGAAGVVCRDKNGKYLGASAVVYEGLSDPASLEAQACSEALALARDLNLQELVIASDCVEVITNISNAGSPSYAPIPREIQTSRANFTSVSFRFESRVNNFEAHSLAKGAASLAVGRHVWLGVLPDIACISDVLNFE</sequence>
<name>A0A9R1R769_TRITD</name>
<dbReference type="GO" id="GO:0003676">
    <property type="term" value="F:nucleic acid binding"/>
    <property type="evidence" value="ECO:0007669"/>
    <property type="project" value="InterPro"/>
</dbReference>
<accession>A0A9R1R769</accession>
<dbReference type="Gene3D" id="3.30.420.10">
    <property type="entry name" value="Ribonuclease H-like superfamily/Ribonuclease H"/>
    <property type="match status" value="1"/>
</dbReference>
<dbReference type="EMBL" id="LT934113">
    <property type="protein sequence ID" value="VAH30863.1"/>
    <property type="molecule type" value="Genomic_DNA"/>
</dbReference>
<dbReference type="CDD" id="cd06222">
    <property type="entry name" value="RNase_H_like"/>
    <property type="match status" value="1"/>
</dbReference>
<dbReference type="OMA" id="AIHENEY"/>
<organism evidence="3 4">
    <name type="scientific">Triticum turgidum subsp. durum</name>
    <name type="common">Durum wheat</name>
    <name type="synonym">Triticum durum</name>
    <dbReference type="NCBI Taxonomy" id="4567"/>
    <lineage>
        <taxon>Eukaryota</taxon>
        <taxon>Viridiplantae</taxon>
        <taxon>Streptophyta</taxon>
        <taxon>Embryophyta</taxon>
        <taxon>Tracheophyta</taxon>
        <taxon>Spermatophyta</taxon>
        <taxon>Magnoliopsida</taxon>
        <taxon>Liliopsida</taxon>
        <taxon>Poales</taxon>
        <taxon>Poaceae</taxon>
        <taxon>BOP clade</taxon>
        <taxon>Pooideae</taxon>
        <taxon>Triticodae</taxon>
        <taxon>Triticeae</taxon>
        <taxon>Triticinae</taxon>
        <taxon>Triticum</taxon>
    </lineage>
</organism>
<feature type="domain" description="RNase H type-1" evidence="1">
    <location>
        <begin position="443"/>
        <end position="562"/>
    </location>
</feature>
<dbReference type="AlphaFoldDB" id="A0A9R1R769"/>
<dbReference type="InterPro" id="IPR044730">
    <property type="entry name" value="RNase_H-like_dom_plant"/>
</dbReference>
<evidence type="ECO:0000259" key="1">
    <source>
        <dbReference type="Pfam" id="PF13456"/>
    </source>
</evidence>
<dbReference type="Proteomes" id="UP000324705">
    <property type="component" value="Chromosome 2A"/>
</dbReference>
<dbReference type="InterPro" id="IPR002156">
    <property type="entry name" value="RNaseH_domain"/>
</dbReference>
<dbReference type="SUPFAM" id="SSF53098">
    <property type="entry name" value="Ribonuclease H-like"/>
    <property type="match status" value="1"/>
</dbReference>
<evidence type="ECO:0000259" key="2">
    <source>
        <dbReference type="Pfam" id="PF13966"/>
    </source>
</evidence>
<dbReference type="InterPro" id="IPR026960">
    <property type="entry name" value="RVT-Znf"/>
</dbReference>
<gene>
    <name evidence="3" type="ORF">TRITD_2Av1G144000</name>
</gene>
<dbReference type="PANTHER" id="PTHR33116:SF86">
    <property type="entry name" value="REVERSE TRANSCRIPTASE DOMAIN-CONTAINING PROTEIN"/>
    <property type="match status" value="1"/>
</dbReference>
<dbReference type="Pfam" id="PF13966">
    <property type="entry name" value="zf-RVT"/>
    <property type="match status" value="1"/>
</dbReference>
<evidence type="ECO:0000313" key="4">
    <source>
        <dbReference type="Proteomes" id="UP000324705"/>
    </source>
</evidence>
<protein>
    <submittedName>
        <fullName evidence="3">Uncharacterized protein</fullName>
    </submittedName>
</protein>
<dbReference type="InterPro" id="IPR012337">
    <property type="entry name" value="RNaseH-like_sf"/>
</dbReference>